<evidence type="ECO:0000313" key="3">
    <source>
        <dbReference type="Proteomes" id="UP001515480"/>
    </source>
</evidence>
<accession>A0AB34I9S4</accession>
<reference evidence="2 3" key="1">
    <citation type="journal article" date="2024" name="Science">
        <title>Giant polyketide synthase enzymes in the biosynthesis of giant marine polyether toxins.</title>
        <authorList>
            <person name="Fallon T.R."/>
            <person name="Shende V.V."/>
            <person name="Wierzbicki I.H."/>
            <person name="Pendleton A.L."/>
            <person name="Watervoot N.F."/>
            <person name="Auber R.P."/>
            <person name="Gonzalez D.J."/>
            <person name="Wisecaver J.H."/>
            <person name="Moore B.S."/>
        </authorList>
    </citation>
    <scope>NUCLEOTIDE SEQUENCE [LARGE SCALE GENOMIC DNA]</scope>
    <source>
        <strain evidence="2 3">12B1</strain>
    </source>
</reference>
<feature type="compositionally biased region" description="Polar residues" evidence="1">
    <location>
        <begin position="1"/>
        <end position="12"/>
    </location>
</feature>
<dbReference type="EMBL" id="JBGBPQ010000032">
    <property type="protein sequence ID" value="KAL1495506.1"/>
    <property type="molecule type" value="Genomic_DNA"/>
</dbReference>
<protein>
    <submittedName>
        <fullName evidence="2">Uncharacterized protein</fullName>
    </submittedName>
</protein>
<feature type="region of interest" description="Disordered" evidence="1">
    <location>
        <begin position="1"/>
        <end position="23"/>
    </location>
</feature>
<organism evidence="2 3">
    <name type="scientific">Prymnesium parvum</name>
    <name type="common">Toxic golden alga</name>
    <dbReference type="NCBI Taxonomy" id="97485"/>
    <lineage>
        <taxon>Eukaryota</taxon>
        <taxon>Haptista</taxon>
        <taxon>Haptophyta</taxon>
        <taxon>Prymnesiophyceae</taxon>
        <taxon>Prymnesiales</taxon>
        <taxon>Prymnesiaceae</taxon>
        <taxon>Prymnesium</taxon>
    </lineage>
</organism>
<dbReference type="Proteomes" id="UP001515480">
    <property type="component" value="Unassembled WGS sequence"/>
</dbReference>
<proteinExistence type="predicted"/>
<sequence length="627" mass="68096">MPSALPNDTCNASEPKPQPPTALDRDYNCDKNLQVALHTEGCTGLAAVPEWPPLDFAEVQYRRWHAKIIAHLEACRHLWEGTPSDPDVRPGERAAEHVSALLASERAGIWVSATHPSHDEASGESSGPRWYASLIEAAWTPSSGCVDEQGRLPPVPPQLAELLWPSDGDEAAPWLSELGWTICPPHSKPQAVHADIVASHPGLDHAVWARQPSAGRFHHIAWKPGRSHCPTTEVVRGAFVDECDDEDWQAPLERMCVAACVVFDSEVLHRGAASGEAWSATLTAQLISTSGWPALRKEGRCDPKLLLYTLPICQSPKPARRTRKLKSSSASSPTKRPRLHAAMEPRGVKECALHTQLSAEGWVPLEAGLPAAWAAWPVIEFVERMHETHAQRVEESIGAHLNTCGVWLGRHGEEAAERASLALAPLGIAVYTPPPSQSQQPPYAQSGPRFYVSITEAARRHFGGVAPPMPPSLRETLWPHEPDLHGEAKMRGLGWALAPGGADPQSLHADLWGENEPKRGRVRFPHLLWKRPPGEFCSTQVVPRGFTNGASVSADYSRLVSAKARALLLDSECLHRGAATGAAAWVSSCSIELCSYSGWEAWNYGTGGTVADLDDPAWEMLPIAGSP</sequence>
<dbReference type="AlphaFoldDB" id="A0AB34I9S4"/>
<comment type="caution">
    <text evidence="2">The sequence shown here is derived from an EMBL/GenBank/DDBJ whole genome shotgun (WGS) entry which is preliminary data.</text>
</comment>
<keyword evidence="3" id="KW-1185">Reference proteome</keyword>
<evidence type="ECO:0000256" key="1">
    <source>
        <dbReference type="SAM" id="MobiDB-lite"/>
    </source>
</evidence>
<feature type="region of interest" description="Disordered" evidence="1">
    <location>
        <begin position="318"/>
        <end position="341"/>
    </location>
</feature>
<name>A0AB34I9S4_PRYPA</name>
<gene>
    <name evidence="2" type="ORF">AB1Y20_016871</name>
</gene>
<evidence type="ECO:0000313" key="2">
    <source>
        <dbReference type="EMBL" id="KAL1495506.1"/>
    </source>
</evidence>